<dbReference type="EMBL" id="AQQW01000012">
    <property type="protein sequence ID" value="ETW11471.1"/>
    <property type="molecule type" value="Genomic_DNA"/>
</dbReference>
<feature type="region of interest" description="Disordered" evidence="1">
    <location>
        <begin position="1"/>
        <end position="61"/>
    </location>
</feature>
<dbReference type="AlphaFoldDB" id="W4HH56"/>
<reference evidence="2 3" key="1">
    <citation type="journal article" date="2014" name="Antonie Van Leeuwenhoek">
        <title>Roseivivax atlanticus sp. nov., isolated from surface seawater of the Atlantic Ocean.</title>
        <authorList>
            <person name="Li G."/>
            <person name="Lai Q."/>
            <person name="Liu X."/>
            <person name="Sun F."/>
            <person name="Shao Z."/>
        </authorList>
    </citation>
    <scope>NUCLEOTIDE SEQUENCE [LARGE SCALE GENOMIC DNA]</scope>
    <source>
        <strain evidence="2 3">22II-s10s</strain>
    </source>
</reference>
<comment type="caution">
    <text evidence="2">The sequence shown here is derived from an EMBL/GenBank/DDBJ whole genome shotgun (WGS) entry which is preliminary data.</text>
</comment>
<gene>
    <name evidence="2" type="ORF">ATO8_17410</name>
</gene>
<evidence type="ECO:0000313" key="2">
    <source>
        <dbReference type="EMBL" id="ETW11471.1"/>
    </source>
</evidence>
<evidence type="ECO:0000256" key="1">
    <source>
        <dbReference type="SAM" id="MobiDB-lite"/>
    </source>
</evidence>
<dbReference type="eggNOG" id="COG2976">
    <property type="taxonomic scope" value="Bacteria"/>
</dbReference>
<name>W4HH56_9RHOB</name>
<protein>
    <recommendedName>
        <fullName evidence="4">Tetratricopeptide repeat protein</fullName>
    </recommendedName>
</protein>
<organism evidence="2 3">
    <name type="scientific">Roseivivax marinus</name>
    <dbReference type="NCBI Taxonomy" id="1379903"/>
    <lineage>
        <taxon>Bacteria</taxon>
        <taxon>Pseudomonadati</taxon>
        <taxon>Pseudomonadota</taxon>
        <taxon>Alphaproteobacteria</taxon>
        <taxon>Rhodobacterales</taxon>
        <taxon>Roseobacteraceae</taxon>
        <taxon>Roseivivax</taxon>
    </lineage>
</organism>
<accession>W4HH56</accession>
<keyword evidence="3" id="KW-1185">Reference proteome</keyword>
<dbReference type="STRING" id="1379903.ATO8_17410"/>
<sequence length="616" mass="65398">MPYPEPAPRVAATEPSKPHPLPFPEPRLAATQKTEGPDPQPVKPRRPDPESIETDTTMPKLGLRAGDFGDFVERRAALAEALASSAGPARTGLMLDIAALHLARGLVAEARSFLSAASPETPAQDLRAAALSYLADTFTPHAADESPEPGADWPDWPLLPLLEILNGPPVAEADVAPATFARAFEALDLLPAALQAESLPRMLEIAIALEAWPEARALARRFELHPGLADGSALHFLLGRVAESGGEDVAAFDSYRRASAGRDAFAQRARLAMVDLGQRTGVLEPADAAQVLAEAATLWRGDELGLATRQALADAQVAAGDRIGAVGTLADIFQHHRNSLPAQIARQRADALVAAIYADGTGGALALADFMAAHERLARDLRFVPGFHRHAEAYADRLMALGATAAAAREYATVADLLEVVAEVDKAAEDPELVGMLRLKQAEALVAGGQHEAAAAILPLLPPSRDTEIARRQATLRAGILRATGQTEALVAARDWPHLALMKADALFEDGQWRRAFDHYQRARTAQDTPLAPAAAARMVLAAHRSGQPGRVEEALAELPDLPETPAWADIAREIGTPQDQPARLQSRNVRDQLLSAGRVADRVAAADPTGAEGDP</sequence>
<proteinExistence type="predicted"/>
<evidence type="ECO:0000313" key="3">
    <source>
        <dbReference type="Proteomes" id="UP000019063"/>
    </source>
</evidence>
<dbReference type="Proteomes" id="UP000019063">
    <property type="component" value="Unassembled WGS sequence"/>
</dbReference>
<evidence type="ECO:0008006" key="4">
    <source>
        <dbReference type="Google" id="ProtNLM"/>
    </source>
</evidence>